<dbReference type="InterPro" id="IPR036086">
    <property type="entry name" value="ParB/Sulfiredoxin_sf"/>
</dbReference>
<dbReference type="AlphaFoldDB" id="A0A9P1BHG5"/>
<dbReference type="SUPFAM" id="SSF110849">
    <property type="entry name" value="ParB/Sulfiredoxin"/>
    <property type="match status" value="1"/>
</dbReference>
<comment type="caution">
    <text evidence="2">The sequence shown here is derived from an EMBL/GenBank/DDBJ whole genome shotgun (WGS) entry which is preliminary data.</text>
</comment>
<feature type="compositionally biased region" description="Basic residues" evidence="1">
    <location>
        <begin position="20"/>
        <end position="33"/>
    </location>
</feature>
<dbReference type="GO" id="GO:0016746">
    <property type="term" value="F:acyltransferase activity"/>
    <property type="evidence" value="ECO:0007669"/>
    <property type="project" value="UniProtKB-KW"/>
</dbReference>
<evidence type="ECO:0000313" key="5">
    <source>
        <dbReference type="Proteomes" id="UP001152797"/>
    </source>
</evidence>
<keyword evidence="4" id="KW-0808">Transferase</keyword>
<accession>A0A9P1BHG5</accession>
<evidence type="ECO:0000313" key="4">
    <source>
        <dbReference type="EMBL" id="CAL4760870.1"/>
    </source>
</evidence>
<protein>
    <submittedName>
        <fullName evidence="4">Lysophosphatidylcholine acyltransferase 2B</fullName>
    </submittedName>
</protein>
<evidence type="ECO:0000313" key="3">
    <source>
        <dbReference type="EMBL" id="CAL1126933.1"/>
    </source>
</evidence>
<feature type="compositionally biased region" description="Low complexity" evidence="1">
    <location>
        <begin position="1"/>
        <end position="19"/>
    </location>
</feature>
<dbReference type="Proteomes" id="UP001152797">
    <property type="component" value="Unassembled WGS sequence"/>
</dbReference>
<dbReference type="EMBL" id="CAMXCT010000084">
    <property type="protein sequence ID" value="CAI3973558.1"/>
    <property type="molecule type" value="Genomic_DNA"/>
</dbReference>
<reference evidence="2" key="1">
    <citation type="submission" date="2022-10" db="EMBL/GenBank/DDBJ databases">
        <authorList>
            <person name="Chen Y."/>
            <person name="Dougan E. K."/>
            <person name="Chan C."/>
            <person name="Rhodes N."/>
            <person name="Thang M."/>
        </authorList>
    </citation>
    <scope>NUCLEOTIDE SEQUENCE</scope>
</reference>
<gene>
    <name evidence="2" type="ORF">C1SCF055_LOCUS2057</name>
</gene>
<keyword evidence="5" id="KW-1185">Reference proteome</keyword>
<dbReference type="EMBL" id="CAMXCT030000084">
    <property type="protein sequence ID" value="CAL4760870.1"/>
    <property type="molecule type" value="Genomic_DNA"/>
</dbReference>
<sequence>RRAVSSASASRASRTSRASRSIRRRKRRLRRQRSASSGSSARSKRAVKPTKHIREVLLERILGDVARLRDVEKTYQNLSTHEWLDRQCIEVFEDRSHRIRSHGTPIVIEFSRHQQYSLVLGSLQDTSKVDCLVFHWKDAPGPLACKLCLDARKAGKDLTSMLARFLKEKYHAQYAPAETPEAWDEFHGRRAEIEVRYIRHSHDAVHDTFGHGEHRGASVRELVEKLIQGKVRTQDLTPFVVIKIGDQEFWAVFGNRRLKALKEFQEHEGTHRKVKARCLVWSKDDVPASLACKLAMSATTTNDGQFAAYKGKGRGKGKGKSRA</sequence>
<keyword evidence="4" id="KW-0012">Acyltransferase</keyword>
<name>A0A9P1BHG5_9DINO</name>
<feature type="region of interest" description="Disordered" evidence="1">
    <location>
        <begin position="1"/>
        <end position="49"/>
    </location>
</feature>
<feature type="non-terminal residue" evidence="2">
    <location>
        <position position="323"/>
    </location>
</feature>
<organism evidence="2">
    <name type="scientific">Cladocopium goreaui</name>
    <dbReference type="NCBI Taxonomy" id="2562237"/>
    <lineage>
        <taxon>Eukaryota</taxon>
        <taxon>Sar</taxon>
        <taxon>Alveolata</taxon>
        <taxon>Dinophyceae</taxon>
        <taxon>Suessiales</taxon>
        <taxon>Symbiodiniaceae</taxon>
        <taxon>Cladocopium</taxon>
    </lineage>
</organism>
<evidence type="ECO:0000256" key="1">
    <source>
        <dbReference type="SAM" id="MobiDB-lite"/>
    </source>
</evidence>
<dbReference type="EMBL" id="CAMXCT020000084">
    <property type="protein sequence ID" value="CAL1126933.1"/>
    <property type="molecule type" value="Genomic_DNA"/>
</dbReference>
<proteinExistence type="predicted"/>
<dbReference type="OrthoDB" id="446727at2759"/>
<reference evidence="3" key="2">
    <citation type="submission" date="2024-04" db="EMBL/GenBank/DDBJ databases">
        <authorList>
            <person name="Chen Y."/>
            <person name="Shah S."/>
            <person name="Dougan E. K."/>
            <person name="Thang M."/>
            <person name="Chan C."/>
        </authorList>
    </citation>
    <scope>NUCLEOTIDE SEQUENCE [LARGE SCALE GENOMIC DNA]</scope>
</reference>
<evidence type="ECO:0000313" key="2">
    <source>
        <dbReference type="EMBL" id="CAI3973558.1"/>
    </source>
</evidence>